<sequence>MQALDLKWIRAQFPALTQTINGEPVVFCDGPGGTQVPGAVLDAISDYLVRSNANSHGVFPTSVRTDALINAARAASADLLGCHSDEIVFGANMTTLTFSISRAIGRELLAGDEIIVTRLDHYANVSSWYALEEKGVIVKVVDFHNEDCTLDMAELERLINPRTKLVAVGFASNAVGTINDIAAVVRLAHAVGALVFVDAVHYVPHAPINVHALGCDFLACSAYKFFGPHLGILYGKREHLARFTPYKVRPAPDEVPSRWETGTLNFEALAGLVAAINYLTKLGCHVSPSIDNELISALIEADKEGIEKFHCPSFLTTPEPSATAITSAYHSRRAALVAAMSAIQQYERELSYKLIPGLLGIPGLELYGITNPERFTSRTPTVGFRLAGQTPEAVAKALCDRGIFAWYGHFYAIALTEKLGVEATGGLVRLGFTHYNTMEEVERVLHALKEIAV</sequence>
<organism evidence="2 3">
    <name type="scientific">Calothrix parietina FACHB-288</name>
    <dbReference type="NCBI Taxonomy" id="2692896"/>
    <lineage>
        <taxon>Bacteria</taxon>
        <taxon>Bacillati</taxon>
        <taxon>Cyanobacteriota</taxon>
        <taxon>Cyanophyceae</taxon>
        <taxon>Nostocales</taxon>
        <taxon>Calotrichaceae</taxon>
        <taxon>Calothrix</taxon>
    </lineage>
</organism>
<evidence type="ECO:0000259" key="1">
    <source>
        <dbReference type="Pfam" id="PF00266"/>
    </source>
</evidence>
<comment type="caution">
    <text evidence="2">The sequence shown here is derived from an EMBL/GenBank/DDBJ whole genome shotgun (WGS) entry which is preliminary data.</text>
</comment>
<protein>
    <submittedName>
        <fullName evidence="2">Cysteine desulfurase-like protein</fullName>
    </submittedName>
</protein>
<dbReference type="Proteomes" id="UP000658514">
    <property type="component" value="Unassembled WGS sequence"/>
</dbReference>
<dbReference type="Gene3D" id="3.40.640.10">
    <property type="entry name" value="Type I PLP-dependent aspartate aminotransferase-like (Major domain)"/>
    <property type="match status" value="1"/>
</dbReference>
<proteinExistence type="predicted"/>
<keyword evidence="3" id="KW-1185">Reference proteome</keyword>
<accession>A0ABR8ADB0</accession>
<dbReference type="RefSeq" id="WP_190549931.1">
    <property type="nucleotide sequence ID" value="NZ_CAWPNO010000059.1"/>
</dbReference>
<dbReference type="InterPro" id="IPR000192">
    <property type="entry name" value="Aminotrans_V_dom"/>
</dbReference>
<dbReference type="InterPro" id="IPR015421">
    <property type="entry name" value="PyrdxlP-dep_Trfase_major"/>
</dbReference>
<gene>
    <name evidence="2" type="ORF">H6G24_17805</name>
</gene>
<dbReference type="PANTHER" id="PTHR43586:SF21">
    <property type="entry name" value="PYRIDOXAL PHOSPHATE (PLP)-DEPENDENT ASPARTATE AMINOTRANSFERASE SUPERFAMILY"/>
    <property type="match status" value="1"/>
</dbReference>
<evidence type="ECO:0000313" key="2">
    <source>
        <dbReference type="EMBL" id="MBD2197333.1"/>
    </source>
</evidence>
<dbReference type="PANTHER" id="PTHR43586">
    <property type="entry name" value="CYSTEINE DESULFURASE"/>
    <property type="match status" value="1"/>
</dbReference>
<feature type="domain" description="Aminotransferase class V" evidence="1">
    <location>
        <begin position="26"/>
        <end position="298"/>
    </location>
</feature>
<dbReference type="InterPro" id="IPR015422">
    <property type="entry name" value="PyrdxlP-dep_Trfase_small"/>
</dbReference>
<dbReference type="Pfam" id="PF00266">
    <property type="entry name" value="Aminotran_5"/>
    <property type="match status" value="2"/>
</dbReference>
<evidence type="ECO:0000313" key="3">
    <source>
        <dbReference type="Proteomes" id="UP000658514"/>
    </source>
</evidence>
<dbReference type="EMBL" id="JACJQH010000027">
    <property type="protein sequence ID" value="MBD2197333.1"/>
    <property type="molecule type" value="Genomic_DNA"/>
</dbReference>
<dbReference type="SUPFAM" id="SSF53383">
    <property type="entry name" value="PLP-dependent transferases"/>
    <property type="match status" value="1"/>
</dbReference>
<feature type="domain" description="Aminotransferase class V" evidence="1">
    <location>
        <begin position="339"/>
        <end position="444"/>
    </location>
</feature>
<dbReference type="InterPro" id="IPR015424">
    <property type="entry name" value="PyrdxlP-dep_Trfase"/>
</dbReference>
<dbReference type="Gene3D" id="3.90.1150.10">
    <property type="entry name" value="Aspartate Aminotransferase, domain 1"/>
    <property type="match status" value="2"/>
</dbReference>
<name>A0ABR8ADB0_9CYAN</name>
<dbReference type="InterPro" id="IPR011340">
    <property type="entry name" value="Cys_dSase-rel"/>
</dbReference>
<dbReference type="NCBIfam" id="TIGR01976">
    <property type="entry name" value="am_tr_V_VC1184"/>
    <property type="match status" value="1"/>
</dbReference>
<reference evidence="2 3" key="1">
    <citation type="journal article" date="2020" name="ISME J.">
        <title>Comparative genomics reveals insights into cyanobacterial evolution and habitat adaptation.</title>
        <authorList>
            <person name="Chen M.Y."/>
            <person name="Teng W.K."/>
            <person name="Zhao L."/>
            <person name="Hu C.X."/>
            <person name="Zhou Y.K."/>
            <person name="Han B.P."/>
            <person name="Song L.R."/>
            <person name="Shu W.S."/>
        </authorList>
    </citation>
    <scope>NUCLEOTIDE SEQUENCE [LARGE SCALE GENOMIC DNA]</scope>
    <source>
        <strain evidence="2 3">FACHB-288</strain>
    </source>
</reference>